<dbReference type="Proteomes" id="UP001066276">
    <property type="component" value="Chromosome 3_1"/>
</dbReference>
<dbReference type="InterPro" id="IPR042566">
    <property type="entry name" value="L1_C"/>
</dbReference>
<dbReference type="Gene3D" id="3.30.250.20">
    <property type="entry name" value="L1 transposable element, C-terminal domain"/>
    <property type="match status" value="1"/>
</dbReference>
<organism evidence="1 2">
    <name type="scientific">Pleurodeles waltl</name>
    <name type="common">Iberian ribbed newt</name>
    <dbReference type="NCBI Taxonomy" id="8319"/>
    <lineage>
        <taxon>Eukaryota</taxon>
        <taxon>Metazoa</taxon>
        <taxon>Chordata</taxon>
        <taxon>Craniata</taxon>
        <taxon>Vertebrata</taxon>
        <taxon>Euteleostomi</taxon>
        <taxon>Amphibia</taxon>
        <taxon>Batrachia</taxon>
        <taxon>Caudata</taxon>
        <taxon>Salamandroidea</taxon>
        <taxon>Salamandridae</taxon>
        <taxon>Pleurodelinae</taxon>
        <taxon>Pleurodeles</taxon>
    </lineage>
</organism>
<gene>
    <name evidence="1" type="ORF">NDU88_004787</name>
</gene>
<protein>
    <submittedName>
        <fullName evidence="1">Uncharacterized protein</fullName>
    </submittedName>
</protein>
<name>A0AAV7UGJ1_PLEWA</name>
<proteinExistence type="predicted"/>
<accession>A0AAV7UGJ1</accession>
<dbReference type="EMBL" id="JANPWB010000005">
    <property type="protein sequence ID" value="KAJ1188022.1"/>
    <property type="molecule type" value="Genomic_DNA"/>
</dbReference>
<reference evidence="1" key="1">
    <citation type="journal article" date="2022" name="bioRxiv">
        <title>Sequencing and chromosome-scale assembly of the giantPleurodeles waltlgenome.</title>
        <authorList>
            <person name="Brown T."/>
            <person name="Elewa A."/>
            <person name="Iarovenko S."/>
            <person name="Subramanian E."/>
            <person name="Araus A.J."/>
            <person name="Petzold A."/>
            <person name="Susuki M."/>
            <person name="Suzuki K.-i.T."/>
            <person name="Hayashi T."/>
            <person name="Toyoda A."/>
            <person name="Oliveira C."/>
            <person name="Osipova E."/>
            <person name="Leigh N.D."/>
            <person name="Simon A."/>
            <person name="Yun M.H."/>
        </authorList>
    </citation>
    <scope>NUCLEOTIDE SEQUENCE</scope>
    <source>
        <strain evidence="1">20211129_DDA</strain>
        <tissue evidence="1">Liver</tissue>
    </source>
</reference>
<evidence type="ECO:0000313" key="2">
    <source>
        <dbReference type="Proteomes" id="UP001066276"/>
    </source>
</evidence>
<dbReference type="AlphaFoldDB" id="A0AAV7UGJ1"/>
<evidence type="ECO:0000313" key="1">
    <source>
        <dbReference type="EMBL" id="KAJ1188022.1"/>
    </source>
</evidence>
<keyword evidence="2" id="KW-1185">Reference proteome</keyword>
<comment type="caution">
    <text evidence="1">The sequence shown here is derived from an EMBL/GenBank/DDBJ whole genome shotgun (WGS) entry which is preliminary data.</text>
</comment>
<sequence length="239" mass="27760">MVNSRHGQHIEAPTQTLKAVEGLVAIEGSQVALEGKMDLMAIKKNHLWMGLCKVDDRTTAVEDDVDILKQKVKELKGTVSGLKCSAIYMEECLEDAERRSRCPSAELFLEDWLVNTLKPQYLCKFLMVEQARRVLAALPRPEVQPRPIIAQLFNYRDQDVFLHHVHGPPRFEDMDIFIYPYYTHRVQDLGKNFLPIKELLRDHNIKYSLMYPAKLRVEYEFNMTAKLIFINLPKRFTIG</sequence>